<evidence type="ECO:0000313" key="2">
    <source>
        <dbReference type="Proteomes" id="UP000243200"/>
    </source>
</evidence>
<gene>
    <name evidence="1" type="primary">PowCR01_000148600</name>
    <name evidence="1" type="ORF">POWCR01_000148600</name>
</gene>
<accession>A0A1C3KIY8</accession>
<dbReference type="EMBL" id="FLRJ01000487">
    <property type="protein sequence ID" value="SBT73751.1"/>
    <property type="molecule type" value="Genomic_DNA"/>
</dbReference>
<dbReference type="Pfam" id="PF05795">
    <property type="entry name" value="Plasmodium_Vir"/>
    <property type="match status" value="1"/>
</dbReference>
<dbReference type="VEuPathDB" id="PlasmoDB:POWCR01_000148600"/>
<proteinExistence type="predicted"/>
<organism evidence="1 2">
    <name type="scientific">Plasmodium ovale</name>
    <name type="common">malaria parasite P. ovale</name>
    <dbReference type="NCBI Taxonomy" id="36330"/>
    <lineage>
        <taxon>Eukaryota</taxon>
        <taxon>Sar</taxon>
        <taxon>Alveolata</taxon>
        <taxon>Apicomplexa</taxon>
        <taxon>Aconoidasida</taxon>
        <taxon>Haemosporida</taxon>
        <taxon>Plasmodiidae</taxon>
        <taxon>Plasmodium</taxon>
        <taxon>Plasmodium (Plasmodium)</taxon>
    </lineage>
</organism>
<dbReference type="OrthoDB" id="10306738at2759"/>
<sequence length="372" mass="43423">MIKIIFPWKNNIFPPHIKEQNPAKEPIKDITLLINYLNSKNNIIRILDVCVAFVSITSIDNNIYTIIILFDYFNSLTLRPITMSLYNAAALSNRYKEKLDSYENSTEMKNMAGCSEFHNEHLNAKDKQNKICEAVISFLSHLQKETDPIYRDSGCKYLYFWLYTHVISNQQTIENTLNIYKELYNIYNKNHEGSDVLTNYINVMNEDISDKLVKLTNIYNKLDNFYDGITEPLPKGKCNSGVSELYATYLDECKKGYDDDFCDELKIFRKKHNFIIERVLSCEGKQYLLPPVERFNTVSKTIVPFTLLSVTSFILPVLYKFTALGPWIRHHIGKNRNVCNNMNEEADQLVYSYEIEDDNFSMQNYNIAYNSS</sequence>
<dbReference type="Proteomes" id="UP000243200">
    <property type="component" value="Unassembled WGS sequence"/>
</dbReference>
<reference evidence="1 2" key="1">
    <citation type="submission" date="2016-06" db="EMBL/GenBank/DDBJ databases">
        <authorList>
            <consortium name="Pathogen Informatics"/>
        </authorList>
    </citation>
    <scope>NUCLEOTIDE SEQUENCE [LARGE SCALE GENOMIC DNA]</scope>
</reference>
<protein>
    <submittedName>
        <fullName evidence="1">PIR protein</fullName>
    </submittedName>
</protein>
<dbReference type="InterPro" id="IPR008780">
    <property type="entry name" value="Plasmodium_Vir"/>
</dbReference>
<dbReference type="VEuPathDB" id="PlasmoDB:PocGH01_00034300"/>
<dbReference type="AlphaFoldDB" id="A0A1C3KIY8"/>
<evidence type="ECO:0000313" key="1">
    <source>
        <dbReference type="EMBL" id="SBT73751.1"/>
    </source>
</evidence>
<name>A0A1C3KIY8_PLAOA</name>